<feature type="domain" description="DUF547" evidence="1">
    <location>
        <begin position="1"/>
        <end position="62"/>
    </location>
</feature>
<gene>
    <name evidence="2" type="ORF">Ccrd_020036</name>
</gene>
<sequence length="93" mass="10827">MKREQKLAFWIKLHNALVMHAHLAYGTHNNSRSNSILKATYIVCKECINAYIIQSSILGIRSHFRAPVCLLSLSHRHLFTSTEHDRCETTRHR</sequence>
<dbReference type="Gramene" id="KVI01685">
    <property type="protein sequence ID" value="KVI01685"/>
    <property type="gene ID" value="Ccrd_020036"/>
</dbReference>
<dbReference type="EMBL" id="LEKV01002772">
    <property type="protein sequence ID" value="KVI01685.1"/>
    <property type="molecule type" value="Genomic_DNA"/>
</dbReference>
<evidence type="ECO:0000313" key="3">
    <source>
        <dbReference type="Proteomes" id="UP000243975"/>
    </source>
</evidence>
<feature type="non-terminal residue" evidence="2">
    <location>
        <position position="1"/>
    </location>
</feature>
<keyword evidence="3" id="KW-1185">Reference proteome</keyword>
<dbReference type="Pfam" id="PF04784">
    <property type="entry name" value="DUF547"/>
    <property type="match status" value="1"/>
</dbReference>
<dbReference type="AlphaFoldDB" id="A0A103Y358"/>
<dbReference type="PANTHER" id="PTHR23054:SF15">
    <property type="entry name" value="OS08G0515700 PROTEIN"/>
    <property type="match status" value="1"/>
</dbReference>
<dbReference type="STRING" id="59895.A0A103Y358"/>
<name>A0A103Y358_CYNCS</name>
<proteinExistence type="predicted"/>
<evidence type="ECO:0000313" key="2">
    <source>
        <dbReference type="EMBL" id="KVI01685.1"/>
    </source>
</evidence>
<dbReference type="PANTHER" id="PTHR23054">
    <property type="entry name" value="TERNARY COMPLEX FACTOR MIP1, LEUCINE-ZIPPER-RELATED"/>
    <property type="match status" value="1"/>
</dbReference>
<comment type="caution">
    <text evidence="2">The sequence shown here is derived from an EMBL/GenBank/DDBJ whole genome shotgun (WGS) entry which is preliminary data.</text>
</comment>
<dbReference type="Proteomes" id="UP000243975">
    <property type="component" value="Unassembled WGS sequence"/>
</dbReference>
<dbReference type="InterPro" id="IPR006869">
    <property type="entry name" value="DUF547"/>
</dbReference>
<evidence type="ECO:0000259" key="1">
    <source>
        <dbReference type="Pfam" id="PF04784"/>
    </source>
</evidence>
<accession>A0A103Y358</accession>
<organism evidence="2 3">
    <name type="scientific">Cynara cardunculus var. scolymus</name>
    <name type="common">Globe artichoke</name>
    <name type="synonym">Cynara scolymus</name>
    <dbReference type="NCBI Taxonomy" id="59895"/>
    <lineage>
        <taxon>Eukaryota</taxon>
        <taxon>Viridiplantae</taxon>
        <taxon>Streptophyta</taxon>
        <taxon>Embryophyta</taxon>
        <taxon>Tracheophyta</taxon>
        <taxon>Spermatophyta</taxon>
        <taxon>Magnoliopsida</taxon>
        <taxon>eudicotyledons</taxon>
        <taxon>Gunneridae</taxon>
        <taxon>Pentapetalae</taxon>
        <taxon>asterids</taxon>
        <taxon>campanulids</taxon>
        <taxon>Asterales</taxon>
        <taxon>Asteraceae</taxon>
        <taxon>Carduoideae</taxon>
        <taxon>Cardueae</taxon>
        <taxon>Carduinae</taxon>
        <taxon>Cynara</taxon>
    </lineage>
</organism>
<reference evidence="2 3" key="1">
    <citation type="journal article" date="2016" name="Sci. Rep.">
        <title>The genome sequence of the outbreeding globe artichoke constructed de novo incorporating a phase-aware low-pass sequencing strategy of F1 progeny.</title>
        <authorList>
            <person name="Scaglione D."/>
            <person name="Reyes-Chin-Wo S."/>
            <person name="Acquadro A."/>
            <person name="Froenicke L."/>
            <person name="Portis E."/>
            <person name="Beitel C."/>
            <person name="Tirone M."/>
            <person name="Mauro R."/>
            <person name="Lo Monaco A."/>
            <person name="Mauromicale G."/>
            <person name="Faccioli P."/>
            <person name="Cattivelli L."/>
            <person name="Rieseberg L."/>
            <person name="Michelmore R."/>
            <person name="Lanteri S."/>
        </authorList>
    </citation>
    <scope>NUCLEOTIDE SEQUENCE [LARGE SCALE GENOMIC DNA]</scope>
    <source>
        <strain evidence="2">2C</strain>
    </source>
</reference>
<protein>
    <recommendedName>
        <fullName evidence="1">DUF547 domain-containing protein</fullName>
    </recommendedName>
</protein>